<dbReference type="Gene3D" id="3.90.550.10">
    <property type="entry name" value="Spore Coat Polysaccharide Biosynthesis Protein SpsA, Chain A"/>
    <property type="match status" value="1"/>
</dbReference>
<dbReference type="PANTHER" id="PTHR13778">
    <property type="entry name" value="GLYCOSYLTRANSFERASE 8 DOMAIN-CONTAINING PROTEIN"/>
    <property type="match status" value="1"/>
</dbReference>
<dbReference type="RefSeq" id="WP_026990916.1">
    <property type="nucleotide sequence ID" value="NZ_AUGP01000018.1"/>
</dbReference>
<dbReference type="InterPro" id="IPR050748">
    <property type="entry name" value="Glycosyltrans_8_dom-fam"/>
</dbReference>
<evidence type="ECO:0000256" key="3">
    <source>
        <dbReference type="ARBA" id="ARBA00022723"/>
    </source>
</evidence>
<dbReference type="CDD" id="cd04194">
    <property type="entry name" value="GT8_A4GalT_like"/>
    <property type="match status" value="1"/>
</dbReference>
<dbReference type="OrthoDB" id="695971at2"/>
<dbReference type="eggNOG" id="COG1442">
    <property type="taxonomic scope" value="Bacteria"/>
</dbReference>
<dbReference type="GO" id="GO:0046872">
    <property type="term" value="F:metal ion binding"/>
    <property type="evidence" value="ECO:0007669"/>
    <property type="project" value="UniProtKB-KW"/>
</dbReference>
<keyword evidence="3" id="KW-0479">Metal-binding</keyword>
<dbReference type="STRING" id="1121898.GCA_000422725_02100"/>
<gene>
    <name evidence="4" type="ORF">Q766_08735</name>
</gene>
<dbReference type="GO" id="GO:0016757">
    <property type="term" value="F:glycosyltransferase activity"/>
    <property type="evidence" value="ECO:0007669"/>
    <property type="project" value="UniProtKB-KW"/>
</dbReference>
<keyword evidence="5" id="KW-1185">Reference proteome</keyword>
<evidence type="ECO:0000313" key="5">
    <source>
        <dbReference type="Proteomes" id="UP000030111"/>
    </source>
</evidence>
<protein>
    <recommendedName>
        <fullName evidence="6">Glycosyl transferase</fullName>
    </recommendedName>
</protein>
<evidence type="ECO:0000256" key="1">
    <source>
        <dbReference type="ARBA" id="ARBA00022676"/>
    </source>
</evidence>
<dbReference type="Proteomes" id="UP000030111">
    <property type="component" value="Unassembled WGS sequence"/>
</dbReference>
<proteinExistence type="predicted"/>
<dbReference type="Pfam" id="PF01501">
    <property type="entry name" value="Glyco_transf_8"/>
    <property type="match status" value="1"/>
</dbReference>
<organism evidence="4 5">
    <name type="scientific">Flavobacterium subsaxonicum WB 4.1-42 = DSM 21790</name>
    <dbReference type="NCBI Taxonomy" id="1121898"/>
    <lineage>
        <taxon>Bacteria</taxon>
        <taxon>Pseudomonadati</taxon>
        <taxon>Bacteroidota</taxon>
        <taxon>Flavobacteriia</taxon>
        <taxon>Flavobacteriales</taxon>
        <taxon>Flavobacteriaceae</taxon>
        <taxon>Flavobacterium</taxon>
    </lineage>
</organism>
<evidence type="ECO:0000256" key="2">
    <source>
        <dbReference type="ARBA" id="ARBA00022679"/>
    </source>
</evidence>
<evidence type="ECO:0008006" key="6">
    <source>
        <dbReference type="Google" id="ProtNLM"/>
    </source>
</evidence>
<keyword evidence="1" id="KW-0328">Glycosyltransferase</keyword>
<name>A0A0A2MP69_9FLAO</name>
<dbReference type="SUPFAM" id="SSF53448">
    <property type="entry name" value="Nucleotide-diphospho-sugar transferases"/>
    <property type="match status" value="1"/>
</dbReference>
<reference evidence="4 5" key="1">
    <citation type="submission" date="2013-09" db="EMBL/GenBank/DDBJ databases">
        <authorList>
            <person name="Zeng Z."/>
            <person name="Chen C."/>
        </authorList>
    </citation>
    <scope>NUCLEOTIDE SEQUENCE [LARGE SCALE GENOMIC DNA]</scope>
    <source>
        <strain evidence="4 5">WB 4.1-42</strain>
    </source>
</reference>
<evidence type="ECO:0000313" key="4">
    <source>
        <dbReference type="EMBL" id="KGO93376.1"/>
    </source>
</evidence>
<dbReference type="AlphaFoldDB" id="A0A0A2MP69"/>
<sequence length="293" mass="33569">MDLVFNINQLGLEGLGATLTSLIRNCSDNRELTLWFLCNGLSDSDKKNIKALLNAENYLGKDNYIDFDADVEFGHLNSLHGDRTTYGRLLMPKFVNADLALYLDADLVIELDVLQLKGFDFDGNLLAAVSGSTIKYSLDNPLFINKLNWDINTPYFNAGVLLFNLHKWRNENIDLQIKDIMKNYSDYLVSHDQTLLNALCGGVFSRLPKSFNVTWYPDAKKPAQETDAIIHFVGSPKPWDFLAGNFHKGYNLWKSYNTPFWSKQYSSLTADKVSRFWNIRRSYLRLLKKKIKG</sequence>
<dbReference type="EMBL" id="JRLY01000005">
    <property type="protein sequence ID" value="KGO93376.1"/>
    <property type="molecule type" value="Genomic_DNA"/>
</dbReference>
<keyword evidence="2" id="KW-0808">Transferase</keyword>
<dbReference type="InterPro" id="IPR029044">
    <property type="entry name" value="Nucleotide-diphossugar_trans"/>
</dbReference>
<comment type="caution">
    <text evidence="4">The sequence shown here is derived from an EMBL/GenBank/DDBJ whole genome shotgun (WGS) entry which is preliminary data.</text>
</comment>
<accession>A0A0A2MP69</accession>
<dbReference type="PANTHER" id="PTHR13778:SF47">
    <property type="entry name" value="LIPOPOLYSACCHARIDE 1,3-GALACTOSYLTRANSFERASE"/>
    <property type="match status" value="1"/>
</dbReference>
<dbReference type="InterPro" id="IPR002495">
    <property type="entry name" value="Glyco_trans_8"/>
</dbReference>